<keyword evidence="11" id="KW-1185">Reference proteome</keyword>
<dbReference type="GO" id="GO:0043952">
    <property type="term" value="P:protein transport by the Sec complex"/>
    <property type="evidence" value="ECO:0007669"/>
    <property type="project" value="UniProtKB-UniRule"/>
</dbReference>
<dbReference type="GO" id="GO:0009306">
    <property type="term" value="P:protein secretion"/>
    <property type="evidence" value="ECO:0007669"/>
    <property type="project" value="UniProtKB-UniRule"/>
</dbReference>
<dbReference type="GO" id="GO:0065002">
    <property type="term" value="P:intracellular protein transmembrane transport"/>
    <property type="evidence" value="ECO:0007669"/>
    <property type="project" value="UniProtKB-UniRule"/>
</dbReference>
<dbReference type="InterPro" id="IPR038379">
    <property type="entry name" value="SecE_sf"/>
</dbReference>
<evidence type="ECO:0000256" key="9">
    <source>
        <dbReference type="HAMAP-Rule" id="MF_00422"/>
    </source>
</evidence>
<evidence type="ECO:0000256" key="3">
    <source>
        <dbReference type="ARBA" id="ARBA00022475"/>
    </source>
</evidence>
<proteinExistence type="inferred from homology"/>
<evidence type="ECO:0000256" key="1">
    <source>
        <dbReference type="ARBA" id="ARBA00004370"/>
    </source>
</evidence>
<keyword evidence="6 9" id="KW-1133">Transmembrane helix</keyword>
<sequence>MKRVFGWVEKLRTYLTEVRAELKKCAWPSRRELAGSTGVVLLTVALLGVFVGLSDTVLMWAIRLVLR</sequence>
<accession>A0A0G3ELF9</accession>
<keyword evidence="7 9" id="KW-0811">Translocation</keyword>
<keyword evidence="8 9" id="KW-0472">Membrane</keyword>
<gene>
    <name evidence="9 10" type="primary">secE</name>
    <name evidence="10" type="ORF">L21SP4_01727</name>
</gene>
<reference evidence="11" key="1">
    <citation type="submission" date="2015-02" db="EMBL/GenBank/DDBJ databases">
        <title>Description and complete genome sequence of the first cultured representative of the subdivision 5 of the Verrucomicrobia phylum.</title>
        <authorList>
            <person name="Spring S."/>
            <person name="Bunk B."/>
            <person name="Sproer C."/>
            <person name="Klenk H.-P."/>
        </authorList>
    </citation>
    <scope>NUCLEOTIDE SEQUENCE [LARGE SCALE GENOMIC DNA]</scope>
    <source>
        <strain evidence="11">L21-Fru-AB</strain>
    </source>
</reference>
<dbReference type="RefSeq" id="WP_052882245.1">
    <property type="nucleotide sequence ID" value="NZ_CP010904.1"/>
</dbReference>
<dbReference type="OrthoDB" id="9805743at2"/>
<dbReference type="GO" id="GO:0006605">
    <property type="term" value="P:protein targeting"/>
    <property type="evidence" value="ECO:0007669"/>
    <property type="project" value="UniProtKB-UniRule"/>
</dbReference>
<evidence type="ECO:0000256" key="4">
    <source>
        <dbReference type="ARBA" id="ARBA00022692"/>
    </source>
</evidence>
<name>A0A0G3ELF9_9BACT</name>
<evidence type="ECO:0000256" key="8">
    <source>
        <dbReference type="ARBA" id="ARBA00023136"/>
    </source>
</evidence>
<dbReference type="GO" id="GO:0005886">
    <property type="term" value="C:plasma membrane"/>
    <property type="evidence" value="ECO:0007669"/>
    <property type="project" value="UniProtKB-SubCell"/>
</dbReference>
<dbReference type="PANTHER" id="PTHR33910:SF1">
    <property type="entry name" value="PROTEIN TRANSLOCASE SUBUNIT SECE"/>
    <property type="match status" value="1"/>
</dbReference>
<dbReference type="AlphaFoldDB" id="A0A0G3ELF9"/>
<dbReference type="Proteomes" id="UP000035268">
    <property type="component" value="Chromosome"/>
</dbReference>
<dbReference type="PROSITE" id="PS01067">
    <property type="entry name" value="SECE_SEC61G"/>
    <property type="match status" value="1"/>
</dbReference>
<evidence type="ECO:0000256" key="7">
    <source>
        <dbReference type="ARBA" id="ARBA00023010"/>
    </source>
</evidence>
<dbReference type="Gene3D" id="1.20.5.1030">
    <property type="entry name" value="Preprotein translocase secy subunit"/>
    <property type="match status" value="1"/>
</dbReference>
<keyword evidence="2 9" id="KW-0813">Transport</keyword>
<keyword evidence="4 9" id="KW-0812">Transmembrane</keyword>
<keyword evidence="5 9" id="KW-0653">Protein transport</keyword>
<dbReference type="STRING" id="1307763.L21SP4_01727"/>
<reference evidence="10 11" key="2">
    <citation type="journal article" date="2016" name="ISME J.">
        <title>Characterization of the first cultured representative of Verrucomicrobia subdivision 5 indicates the proposal of a novel phylum.</title>
        <authorList>
            <person name="Spring S."/>
            <person name="Bunk B."/>
            <person name="Sproer C."/>
            <person name="Schumann P."/>
            <person name="Rohde M."/>
            <person name="Tindall B.J."/>
            <person name="Klenk H.P."/>
        </authorList>
    </citation>
    <scope>NUCLEOTIDE SEQUENCE [LARGE SCALE GENOMIC DNA]</scope>
    <source>
        <strain evidence="10 11">L21-Fru-AB</strain>
    </source>
</reference>
<dbReference type="KEGG" id="vbl:L21SP4_01727"/>
<evidence type="ECO:0000313" key="11">
    <source>
        <dbReference type="Proteomes" id="UP000035268"/>
    </source>
</evidence>
<keyword evidence="3 9" id="KW-1003">Cell membrane</keyword>
<dbReference type="GO" id="GO:0008320">
    <property type="term" value="F:protein transmembrane transporter activity"/>
    <property type="evidence" value="ECO:0007669"/>
    <property type="project" value="UniProtKB-UniRule"/>
</dbReference>
<comment type="subunit">
    <text evidence="9">Component of the Sec protein translocase complex. Heterotrimer consisting of SecY, SecE and SecG subunits. The heterotrimers can form oligomers, although 1 heterotrimer is thought to be able to translocate proteins. Interacts with the ribosome. Interacts with SecDF, and other proteins may be involved. Interacts with SecA.</text>
</comment>
<evidence type="ECO:0000256" key="2">
    <source>
        <dbReference type="ARBA" id="ARBA00022448"/>
    </source>
</evidence>
<protein>
    <recommendedName>
        <fullName evidence="9">Protein translocase subunit SecE</fullName>
    </recommendedName>
</protein>
<dbReference type="EMBL" id="CP010904">
    <property type="protein sequence ID" value="AKJ64969.1"/>
    <property type="molecule type" value="Genomic_DNA"/>
</dbReference>
<comment type="subcellular location">
    <subcellularLocation>
        <location evidence="9">Cell membrane</location>
        <topology evidence="9">Single-pass membrane protein</topology>
    </subcellularLocation>
    <subcellularLocation>
        <location evidence="1">Membrane</location>
    </subcellularLocation>
</comment>
<evidence type="ECO:0000256" key="5">
    <source>
        <dbReference type="ARBA" id="ARBA00022927"/>
    </source>
</evidence>
<dbReference type="HAMAP" id="MF_00422">
    <property type="entry name" value="SecE"/>
    <property type="match status" value="1"/>
</dbReference>
<dbReference type="Pfam" id="PF00584">
    <property type="entry name" value="SecE"/>
    <property type="match status" value="1"/>
</dbReference>
<dbReference type="PANTHER" id="PTHR33910">
    <property type="entry name" value="PROTEIN TRANSLOCASE SUBUNIT SECE"/>
    <property type="match status" value="1"/>
</dbReference>
<dbReference type="InterPro" id="IPR005807">
    <property type="entry name" value="SecE_bac"/>
</dbReference>
<feature type="transmembrane region" description="Helical" evidence="9">
    <location>
        <begin position="39"/>
        <end position="62"/>
    </location>
</feature>
<dbReference type="InterPro" id="IPR001901">
    <property type="entry name" value="Translocase_SecE/Sec61-g"/>
</dbReference>
<dbReference type="NCBIfam" id="TIGR00964">
    <property type="entry name" value="secE_bact"/>
    <property type="match status" value="1"/>
</dbReference>
<evidence type="ECO:0000313" key="10">
    <source>
        <dbReference type="EMBL" id="AKJ64969.1"/>
    </source>
</evidence>
<evidence type="ECO:0000256" key="6">
    <source>
        <dbReference type="ARBA" id="ARBA00022989"/>
    </source>
</evidence>
<comment type="similarity">
    <text evidence="9">Belongs to the SecE/SEC61-gamma family.</text>
</comment>
<organism evidence="10 11">
    <name type="scientific">Kiritimatiella glycovorans</name>
    <dbReference type="NCBI Taxonomy" id="1307763"/>
    <lineage>
        <taxon>Bacteria</taxon>
        <taxon>Pseudomonadati</taxon>
        <taxon>Kiritimatiellota</taxon>
        <taxon>Kiritimatiellia</taxon>
        <taxon>Kiritimatiellales</taxon>
        <taxon>Kiritimatiellaceae</taxon>
        <taxon>Kiritimatiella</taxon>
    </lineage>
</organism>
<comment type="function">
    <text evidence="9">Essential subunit of the Sec protein translocation channel SecYEG. Clamps together the 2 halves of SecY. May contact the channel plug during translocation.</text>
</comment>